<protein>
    <submittedName>
        <fullName evidence="2">Uncharacterized protein</fullName>
    </submittedName>
</protein>
<evidence type="ECO:0000313" key="2">
    <source>
        <dbReference type="EMBL" id="TWU20216.1"/>
    </source>
</evidence>
<evidence type="ECO:0000256" key="1">
    <source>
        <dbReference type="SAM" id="MobiDB-lite"/>
    </source>
</evidence>
<dbReference type="Proteomes" id="UP000316304">
    <property type="component" value="Unassembled WGS sequence"/>
</dbReference>
<sequence>MGRWSRTRETSVGELALTSVAAAKTTLDRYRTMGINAAVAVADAGVAICLGRHLRAQTGLRMFPHRGAMAPADQERRRPRWLGHCRCTDSTTEGGRMVGSLSFPNRPPRLRAATKTCRCHDIWPRLQSEPSVRSTDGRLLVPRLFSRSVNRPWHRRNACWSRNTFSLAARRSPPGWRCGQRFASWRPRGRPETLEVERRSAPPTAVFPRRNCSNICPSNIQPSNNRKPNVRKGNVLAWASSER</sequence>
<gene>
    <name evidence="2" type="ORF">Pla52o_47310</name>
</gene>
<evidence type="ECO:0000313" key="3">
    <source>
        <dbReference type="Proteomes" id="UP000316304"/>
    </source>
</evidence>
<organism evidence="2 3">
    <name type="scientific">Novipirellula galeiformis</name>
    <dbReference type="NCBI Taxonomy" id="2528004"/>
    <lineage>
        <taxon>Bacteria</taxon>
        <taxon>Pseudomonadati</taxon>
        <taxon>Planctomycetota</taxon>
        <taxon>Planctomycetia</taxon>
        <taxon>Pirellulales</taxon>
        <taxon>Pirellulaceae</taxon>
        <taxon>Novipirellula</taxon>
    </lineage>
</organism>
<dbReference type="AlphaFoldDB" id="A0A5C6CA11"/>
<dbReference type="EMBL" id="SJPT01000009">
    <property type="protein sequence ID" value="TWU20216.1"/>
    <property type="molecule type" value="Genomic_DNA"/>
</dbReference>
<comment type="caution">
    <text evidence="2">The sequence shown here is derived from an EMBL/GenBank/DDBJ whole genome shotgun (WGS) entry which is preliminary data.</text>
</comment>
<accession>A0A5C6CA11</accession>
<name>A0A5C6CA11_9BACT</name>
<keyword evidence="3" id="KW-1185">Reference proteome</keyword>
<reference evidence="2 3" key="1">
    <citation type="submission" date="2019-02" db="EMBL/GenBank/DDBJ databases">
        <title>Deep-cultivation of Planctomycetes and their phenomic and genomic characterization uncovers novel biology.</title>
        <authorList>
            <person name="Wiegand S."/>
            <person name="Jogler M."/>
            <person name="Boedeker C."/>
            <person name="Pinto D."/>
            <person name="Vollmers J."/>
            <person name="Rivas-Marin E."/>
            <person name="Kohn T."/>
            <person name="Peeters S.H."/>
            <person name="Heuer A."/>
            <person name="Rast P."/>
            <person name="Oberbeckmann S."/>
            <person name="Bunk B."/>
            <person name="Jeske O."/>
            <person name="Meyerdierks A."/>
            <person name="Storesund J.E."/>
            <person name="Kallscheuer N."/>
            <person name="Luecker S."/>
            <person name="Lage O.M."/>
            <person name="Pohl T."/>
            <person name="Merkel B.J."/>
            <person name="Hornburger P."/>
            <person name="Mueller R.-W."/>
            <person name="Bruemmer F."/>
            <person name="Labrenz M."/>
            <person name="Spormann A.M."/>
            <person name="Op Den Camp H."/>
            <person name="Overmann J."/>
            <person name="Amann R."/>
            <person name="Jetten M.S.M."/>
            <person name="Mascher T."/>
            <person name="Medema M.H."/>
            <person name="Devos D.P."/>
            <person name="Kaster A.-K."/>
            <person name="Ovreas L."/>
            <person name="Rohde M."/>
            <person name="Galperin M.Y."/>
            <person name="Jogler C."/>
        </authorList>
    </citation>
    <scope>NUCLEOTIDE SEQUENCE [LARGE SCALE GENOMIC DNA]</scope>
    <source>
        <strain evidence="2 3">Pla52o</strain>
    </source>
</reference>
<feature type="region of interest" description="Disordered" evidence="1">
    <location>
        <begin position="219"/>
        <end position="243"/>
    </location>
</feature>
<proteinExistence type="predicted"/>